<reference evidence="2" key="1">
    <citation type="submission" date="2023-04" db="EMBL/GenBank/DDBJ databases">
        <authorList>
            <person name="Vijverberg K."/>
            <person name="Xiong W."/>
            <person name="Schranz E."/>
        </authorList>
    </citation>
    <scope>NUCLEOTIDE SEQUENCE</scope>
</reference>
<keyword evidence="3" id="KW-1185">Reference proteome</keyword>
<name>A0AA35ZU20_LACSI</name>
<dbReference type="PANTHER" id="PTHR36790:SF1">
    <property type="entry name" value="MYELIN TRANSCRIPTION FACTOR"/>
    <property type="match status" value="1"/>
</dbReference>
<dbReference type="AlphaFoldDB" id="A0AA35ZU20"/>
<organism evidence="2 3">
    <name type="scientific">Lactuca saligna</name>
    <name type="common">Willowleaf lettuce</name>
    <dbReference type="NCBI Taxonomy" id="75948"/>
    <lineage>
        <taxon>Eukaryota</taxon>
        <taxon>Viridiplantae</taxon>
        <taxon>Streptophyta</taxon>
        <taxon>Embryophyta</taxon>
        <taxon>Tracheophyta</taxon>
        <taxon>Spermatophyta</taxon>
        <taxon>Magnoliopsida</taxon>
        <taxon>eudicotyledons</taxon>
        <taxon>Gunneridae</taxon>
        <taxon>Pentapetalae</taxon>
        <taxon>asterids</taxon>
        <taxon>campanulids</taxon>
        <taxon>Asterales</taxon>
        <taxon>Asteraceae</taxon>
        <taxon>Cichorioideae</taxon>
        <taxon>Cichorieae</taxon>
        <taxon>Lactucinae</taxon>
        <taxon>Lactuca</taxon>
    </lineage>
</organism>
<protein>
    <submittedName>
        <fullName evidence="2">Uncharacterized protein</fullName>
    </submittedName>
</protein>
<dbReference type="Proteomes" id="UP001177003">
    <property type="component" value="Chromosome 8"/>
</dbReference>
<feature type="compositionally biased region" description="Basic and acidic residues" evidence="1">
    <location>
        <begin position="143"/>
        <end position="154"/>
    </location>
</feature>
<evidence type="ECO:0000256" key="1">
    <source>
        <dbReference type="SAM" id="MobiDB-lite"/>
    </source>
</evidence>
<gene>
    <name evidence="2" type="ORF">LSALG_LOCUS37649</name>
</gene>
<evidence type="ECO:0000313" key="2">
    <source>
        <dbReference type="EMBL" id="CAI9298913.1"/>
    </source>
</evidence>
<feature type="region of interest" description="Disordered" evidence="1">
    <location>
        <begin position="143"/>
        <end position="165"/>
    </location>
</feature>
<dbReference type="EMBL" id="OX465084">
    <property type="protein sequence ID" value="CAI9298913.1"/>
    <property type="molecule type" value="Genomic_DNA"/>
</dbReference>
<sequence length="178" mass="20617">MGARNARNADAQEAVEVVANENVCNAAEDVSFEKEVRKFIDGVNQNNKLDESPGSRVSIEVQEKLSRAFGLMFGKRKLNVESKEERLRSDLEKTDKMLEERGLMLEKMTKEIDKKVETQKALQTEADMLFRFRLLCKRIRPLRETEQQNMKKEESGDEMEEKFSGLKTTYLQMRKSMG</sequence>
<accession>A0AA35ZU20</accession>
<evidence type="ECO:0000313" key="3">
    <source>
        <dbReference type="Proteomes" id="UP001177003"/>
    </source>
</evidence>
<proteinExistence type="predicted"/>
<dbReference type="PANTHER" id="PTHR36790">
    <property type="entry name" value="MYELIN TRANSCRIPTION FACTOR"/>
    <property type="match status" value="1"/>
</dbReference>